<dbReference type="Pfam" id="PF08450">
    <property type="entry name" value="SGL"/>
    <property type="match status" value="1"/>
</dbReference>
<sequence>MFTIAADVKNELGECPLWCENTRSLYWTNIKGSELLAMQVDNHVVRHWPLPEKLGSFALTDKADMLLMGMVTQLGFYHLNTGTFNPLVASPGAPGTRINDGRCDRSGNFVFSTIHEGSPIQPVGKFHRLNADTLEVETLALPDVYIPNSICFSPDGGTMYYTDSKLGRIFCCDYPSLKNQRVFAETEGSEEPDGSCVDAEGYVWNAKWGGSRVVRYRPDGTVDSILTSPAAQPTCPVLGGDNFATLYCTSARVGLSAPSEYDGTLLKAVSAVAPGLPESRFVVKLR</sequence>
<evidence type="ECO:0000259" key="2">
    <source>
        <dbReference type="Pfam" id="PF08450"/>
    </source>
</evidence>
<dbReference type="RefSeq" id="WP_038182948.1">
    <property type="nucleotide sequence ID" value="NZ_AP024903.1"/>
</dbReference>
<dbReference type="Proteomes" id="UP001279860">
    <property type="component" value="Unassembled WGS sequence"/>
</dbReference>
<feature type="domain" description="SMP-30/Gluconolactonase/LRE-like region" evidence="2">
    <location>
        <begin position="12"/>
        <end position="252"/>
    </location>
</feature>
<dbReference type="Gene3D" id="2.120.10.30">
    <property type="entry name" value="TolB, C-terminal domain"/>
    <property type="match status" value="1"/>
</dbReference>
<evidence type="ECO:0000313" key="4">
    <source>
        <dbReference type="Proteomes" id="UP001279860"/>
    </source>
</evidence>
<reference evidence="3 4" key="1">
    <citation type="submission" date="2023-11" db="EMBL/GenBank/DDBJ databases">
        <title>Plant-associative lifestyle of Vibrio porteresiae and its evolutionary dynamics.</title>
        <authorList>
            <person name="Rameshkumar N."/>
            <person name="Kirti K."/>
        </authorList>
    </citation>
    <scope>NUCLEOTIDE SEQUENCE [LARGE SCALE GENOMIC DNA]</scope>
    <source>
        <strain evidence="3 4">MSSRF7</strain>
    </source>
</reference>
<keyword evidence="4" id="KW-1185">Reference proteome</keyword>
<dbReference type="PANTHER" id="PTHR10907">
    <property type="entry name" value="REGUCALCIN"/>
    <property type="match status" value="1"/>
</dbReference>
<evidence type="ECO:0000313" key="3">
    <source>
        <dbReference type="EMBL" id="MDW6093897.1"/>
    </source>
</evidence>
<organism evidence="3 4">
    <name type="scientific">Vibrio rhizosphaerae</name>
    <dbReference type="NCBI Taxonomy" id="398736"/>
    <lineage>
        <taxon>Bacteria</taxon>
        <taxon>Pseudomonadati</taxon>
        <taxon>Pseudomonadota</taxon>
        <taxon>Gammaproteobacteria</taxon>
        <taxon>Vibrionales</taxon>
        <taxon>Vibrionaceae</taxon>
        <taxon>Vibrio</taxon>
    </lineage>
</organism>
<dbReference type="PANTHER" id="PTHR10907:SF47">
    <property type="entry name" value="REGUCALCIN"/>
    <property type="match status" value="1"/>
</dbReference>
<accession>A0ABU4IXP9</accession>
<keyword evidence="3" id="KW-0378">Hydrolase</keyword>
<dbReference type="InterPro" id="IPR013658">
    <property type="entry name" value="SGL"/>
</dbReference>
<dbReference type="SUPFAM" id="SSF63829">
    <property type="entry name" value="Calcium-dependent phosphotriesterase"/>
    <property type="match status" value="1"/>
</dbReference>
<dbReference type="EMBL" id="JAWRCP010000001">
    <property type="protein sequence ID" value="MDW6093897.1"/>
    <property type="molecule type" value="Genomic_DNA"/>
</dbReference>
<evidence type="ECO:0000256" key="1">
    <source>
        <dbReference type="ARBA" id="ARBA00008853"/>
    </source>
</evidence>
<dbReference type="EC" id="3.1.1.99" evidence="3"/>
<comment type="caution">
    <text evidence="3">The sequence shown here is derived from an EMBL/GenBank/DDBJ whole genome shotgun (WGS) entry which is preliminary data.</text>
</comment>
<dbReference type="InterPro" id="IPR005511">
    <property type="entry name" value="SMP-30"/>
</dbReference>
<dbReference type="GO" id="GO:0016787">
    <property type="term" value="F:hydrolase activity"/>
    <property type="evidence" value="ECO:0007669"/>
    <property type="project" value="UniProtKB-KW"/>
</dbReference>
<gene>
    <name evidence="3" type="ORF">SBX64_15265</name>
</gene>
<dbReference type="InterPro" id="IPR011042">
    <property type="entry name" value="6-blade_b-propeller_TolB-like"/>
</dbReference>
<name>A0ABU4IXP9_9VIBR</name>
<proteinExistence type="inferred from homology"/>
<protein>
    <submittedName>
        <fullName evidence="3">SMP-30/gluconolactonase/LRE family protein</fullName>
        <ecNumber evidence="3">3.1.1.99</ecNumber>
    </submittedName>
</protein>
<comment type="similarity">
    <text evidence="1">Belongs to the SMP-30/CGR1 family.</text>
</comment>
<dbReference type="PRINTS" id="PR01790">
    <property type="entry name" value="SMP30FAMILY"/>
</dbReference>